<dbReference type="STRING" id="1392250.A0A2I2GPQ5"/>
<dbReference type="EMBL" id="MSFO01000001">
    <property type="protein sequence ID" value="PLB54860.1"/>
    <property type="molecule type" value="Genomic_DNA"/>
</dbReference>
<keyword evidence="6" id="KW-1133">Transmembrane helix</keyword>
<dbReference type="Gene3D" id="3.20.20.80">
    <property type="entry name" value="Glycosidases"/>
    <property type="match status" value="1"/>
</dbReference>
<protein>
    <recommendedName>
        <fullName evidence="5">glucan endo-1,3-alpha-glucosidase</fullName>
        <ecNumber evidence="5">3.2.1.59</ecNumber>
    </recommendedName>
</protein>
<dbReference type="AlphaFoldDB" id="A0A2I2GPQ5"/>
<dbReference type="Pfam" id="PF03659">
    <property type="entry name" value="Glyco_hydro_71"/>
    <property type="match status" value="1"/>
</dbReference>
<keyword evidence="1 7" id="KW-0378">Hydrolase</keyword>
<dbReference type="Proteomes" id="UP000234275">
    <property type="component" value="Unassembled WGS sequence"/>
</dbReference>
<dbReference type="OrthoDB" id="3257981at2759"/>
<keyword evidence="2" id="KW-0326">Glycosidase</keyword>
<dbReference type="InterPro" id="IPR005197">
    <property type="entry name" value="Glyco_hydro_71"/>
</dbReference>
<dbReference type="GO" id="GO:1990819">
    <property type="term" value="C:mating projection actin fusion focus"/>
    <property type="evidence" value="ECO:0007669"/>
    <property type="project" value="UniProtKB-ARBA"/>
</dbReference>
<evidence type="ECO:0000256" key="5">
    <source>
        <dbReference type="ARBA" id="ARBA00066525"/>
    </source>
</evidence>
<name>A0A2I2GPQ5_9EURO</name>
<feature type="transmembrane region" description="Helical" evidence="6">
    <location>
        <begin position="6"/>
        <end position="25"/>
    </location>
</feature>
<comment type="similarity">
    <text evidence="4">Belongs to the glycosyl hydrolase 71 family.</text>
</comment>
<comment type="catalytic activity">
    <reaction evidence="3">
        <text>Endohydrolysis of (1-&gt;3)-alpha-D-glucosidic linkages in isolichenin, pseudonigeran and nigeran.</text>
        <dbReference type="EC" id="3.2.1.59"/>
    </reaction>
</comment>
<gene>
    <name evidence="7" type="ORF">P170DRAFT_346020</name>
</gene>
<sequence>MNGLIVNLNAPFQWVIYIVLLLGLFQPSLQLSIKQPTDTPEPAQASPRYVTAHFMVGIVENYTVADWIVDMKLAKEIGIDAFALNCASIDWYTPKQLANAYEAASQADFKVFISFDFVYWNNGDTAKITSYMQNYSSHPAQLQYNGAALVSTFVGDYFDWGPVKRNTQHPVFALPHLQDPAQLRSISTSLDGAFSWYAWPTDGGNSVIRGPMTTVWDDKYIQNLGGRPYMAPVSPWFSTHFNSKNWVFICEDLITVRWEQMLRMKPQLIEIISWNDYGESHYIGPYSPHHSDDGSSQWAKGFPHDAWRIISAPYIAAYKSGASAPEVKSDQLVYWYRPTPKEARCSRDPLGLPRGVELLSDSIFVTTLLTKAATLTVTSGGKPPVSVEVGPGIVTKNFTMGVGPQSFSVSRGGKAILEGKGGMDIKDQCEFYNHNVYVGSVSGANAG</sequence>
<keyword evidence="8" id="KW-1185">Reference proteome</keyword>
<evidence type="ECO:0000256" key="4">
    <source>
        <dbReference type="ARBA" id="ARBA00061482"/>
    </source>
</evidence>
<dbReference type="FunFam" id="3.20.20.80:FF:000268">
    <property type="entry name" value="Glucan endo-1,3-alpha-glucosidase agn2"/>
    <property type="match status" value="1"/>
</dbReference>
<proteinExistence type="inferred from homology"/>
<organism evidence="7 8">
    <name type="scientific">Aspergillus steynii IBT 23096</name>
    <dbReference type="NCBI Taxonomy" id="1392250"/>
    <lineage>
        <taxon>Eukaryota</taxon>
        <taxon>Fungi</taxon>
        <taxon>Dikarya</taxon>
        <taxon>Ascomycota</taxon>
        <taxon>Pezizomycotina</taxon>
        <taxon>Eurotiomycetes</taxon>
        <taxon>Eurotiomycetidae</taxon>
        <taxon>Eurotiales</taxon>
        <taxon>Aspergillaceae</taxon>
        <taxon>Aspergillus</taxon>
        <taxon>Aspergillus subgen. Circumdati</taxon>
    </lineage>
</organism>
<evidence type="ECO:0000256" key="1">
    <source>
        <dbReference type="ARBA" id="ARBA00022801"/>
    </source>
</evidence>
<evidence type="ECO:0000313" key="7">
    <source>
        <dbReference type="EMBL" id="PLB54860.1"/>
    </source>
</evidence>
<keyword evidence="6" id="KW-0472">Membrane</keyword>
<dbReference type="VEuPathDB" id="FungiDB:P170DRAFT_346020"/>
<dbReference type="GO" id="GO:0051118">
    <property type="term" value="F:glucan endo-1,3-alpha-glucosidase activity"/>
    <property type="evidence" value="ECO:0007669"/>
    <property type="project" value="UniProtKB-EC"/>
</dbReference>
<dbReference type="EC" id="3.2.1.59" evidence="5"/>
<evidence type="ECO:0000256" key="2">
    <source>
        <dbReference type="ARBA" id="ARBA00023295"/>
    </source>
</evidence>
<accession>A0A2I2GPQ5</accession>
<dbReference type="GO" id="GO:1904541">
    <property type="term" value="P:fungal-type cell wall disassembly involved in conjugation with cellular fusion"/>
    <property type="evidence" value="ECO:0007669"/>
    <property type="project" value="UniProtKB-ARBA"/>
</dbReference>
<comment type="caution">
    <text evidence="7">The sequence shown here is derived from an EMBL/GenBank/DDBJ whole genome shotgun (WGS) entry which is preliminary data.</text>
</comment>
<dbReference type="CDD" id="cd11577">
    <property type="entry name" value="GH71"/>
    <property type="match status" value="1"/>
</dbReference>
<reference evidence="7 8" key="1">
    <citation type="submission" date="2016-12" db="EMBL/GenBank/DDBJ databases">
        <title>The genomes of Aspergillus section Nigri reveals drivers in fungal speciation.</title>
        <authorList>
            <consortium name="DOE Joint Genome Institute"/>
            <person name="Vesth T.C."/>
            <person name="Nybo J."/>
            <person name="Theobald S."/>
            <person name="Brandl J."/>
            <person name="Frisvad J.C."/>
            <person name="Nielsen K.F."/>
            <person name="Lyhne E.K."/>
            <person name="Kogle M.E."/>
            <person name="Kuo A."/>
            <person name="Riley R."/>
            <person name="Clum A."/>
            <person name="Nolan M."/>
            <person name="Lipzen A."/>
            <person name="Salamov A."/>
            <person name="Henrissat B."/>
            <person name="Wiebenga A."/>
            <person name="De Vries R.P."/>
            <person name="Grigoriev I.V."/>
            <person name="Mortensen U.H."/>
            <person name="Andersen M.R."/>
            <person name="Baker S.E."/>
        </authorList>
    </citation>
    <scope>NUCLEOTIDE SEQUENCE [LARGE SCALE GENOMIC DNA]</scope>
    <source>
        <strain evidence="7 8">IBT 23096</strain>
    </source>
</reference>
<evidence type="ECO:0000313" key="8">
    <source>
        <dbReference type="Proteomes" id="UP000234275"/>
    </source>
</evidence>
<evidence type="ECO:0000256" key="6">
    <source>
        <dbReference type="SAM" id="Phobius"/>
    </source>
</evidence>
<dbReference type="RefSeq" id="XP_024710162.1">
    <property type="nucleotide sequence ID" value="XM_024843538.1"/>
</dbReference>
<keyword evidence="6" id="KW-0812">Transmembrane</keyword>
<dbReference type="GeneID" id="36551238"/>
<evidence type="ECO:0000256" key="3">
    <source>
        <dbReference type="ARBA" id="ARBA00052604"/>
    </source>
</evidence>